<organism evidence="1">
    <name type="scientific">Oryza punctata</name>
    <name type="common">Red rice</name>
    <dbReference type="NCBI Taxonomy" id="4537"/>
    <lineage>
        <taxon>Eukaryota</taxon>
        <taxon>Viridiplantae</taxon>
        <taxon>Streptophyta</taxon>
        <taxon>Embryophyta</taxon>
        <taxon>Tracheophyta</taxon>
        <taxon>Spermatophyta</taxon>
        <taxon>Magnoliopsida</taxon>
        <taxon>Liliopsida</taxon>
        <taxon>Poales</taxon>
        <taxon>Poaceae</taxon>
        <taxon>BOP clade</taxon>
        <taxon>Oryzoideae</taxon>
        <taxon>Oryzeae</taxon>
        <taxon>Oryzinae</taxon>
        <taxon>Oryza</taxon>
    </lineage>
</organism>
<reference evidence="1" key="1">
    <citation type="submission" date="2015-04" db="UniProtKB">
        <authorList>
            <consortium name="EnsemblPlants"/>
        </authorList>
    </citation>
    <scope>IDENTIFICATION</scope>
</reference>
<reference evidence="1" key="2">
    <citation type="submission" date="2018-05" db="EMBL/GenBank/DDBJ databases">
        <title>OpunRS2 (Oryza punctata Reference Sequence Version 2).</title>
        <authorList>
            <person name="Zhang J."/>
            <person name="Kudrna D."/>
            <person name="Lee S."/>
            <person name="Talag J."/>
            <person name="Welchert J."/>
            <person name="Wing R.A."/>
        </authorList>
    </citation>
    <scope>NUCLEOTIDE SEQUENCE [LARGE SCALE GENOMIC DNA]</scope>
</reference>
<evidence type="ECO:0000313" key="1">
    <source>
        <dbReference type="EnsemblPlants" id="OPUNC03G03100.1"/>
    </source>
</evidence>
<dbReference type="Gramene" id="OPUNC03G03100.1">
    <property type="protein sequence ID" value="OPUNC03G03100.1"/>
    <property type="gene ID" value="OPUNC03G03100"/>
</dbReference>
<dbReference type="AlphaFoldDB" id="A0A0E0K8N2"/>
<dbReference type="EnsemblPlants" id="OPUNC03G03100.1">
    <property type="protein sequence ID" value="OPUNC03G03100.1"/>
    <property type="gene ID" value="OPUNC03G03100"/>
</dbReference>
<keyword evidence="2" id="KW-1185">Reference proteome</keyword>
<dbReference type="Proteomes" id="UP000026962">
    <property type="component" value="Chromosome 3"/>
</dbReference>
<sequence>MPMRRGNRGHMGRPHVRRLAGWVTAMAHVKKPREKPGIRSQRKHGPAPSYLSPWLSTELVSAIIPLLGYIK</sequence>
<protein>
    <submittedName>
        <fullName evidence="1">Uncharacterized protein</fullName>
    </submittedName>
</protein>
<evidence type="ECO:0000313" key="2">
    <source>
        <dbReference type="Proteomes" id="UP000026962"/>
    </source>
</evidence>
<dbReference type="HOGENOM" id="CLU_2744375_0_0_1"/>
<proteinExistence type="predicted"/>
<accession>A0A0E0K8N2</accession>
<name>A0A0E0K8N2_ORYPU</name>